<name>A0ABM4C419_HYDVU</name>
<dbReference type="Proteomes" id="UP001652625">
    <property type="component" value="Chromosome 06"/>
</dbReference>
<dbReference type="PANTHER" id="PTHR30231">
    <property type="entry name" value="DNA POLYMERASE III SUBUNIT EPSILON"/>
    <property type="match status" value="1"/>
</dbReference>
<accession>A0ABM4C419</accession>
<dbReference type="Pfam" id="PF00929">
    <property type="entry name" value="RNase_T"/>
    <property type="match status" value="1"/>
</dbReference>
<dbReference type="SMART" id="SM00479">
    <property type="entry name" value="EXOIII"/>
    <property type="match status" value="1"/>
</dbReference>
<reference evidence="6" key="1">
    <citation type="submission" date="2025-08" db="UniProtKB">
        <authorList>
            <consortium name="RefSeq"/>
        </authorList>
    </citation>
    <scope>IDENTIFICATION</scope>
</reference>
<keyword evidence="3" id="KW-0269">Exonuclease</keyword>
<keyword evidence="5" id="KW-1185">Reference proteome</keyword>
<dbReference type="GeneID" id="136081888"/>
<dbReference type="RefSeq" id="XP_065656310.1">
    <property type="nucleotide sequence ID" value="XM_065800238.1"/>
</dbReference>
<feature type="domain" description="Exonuclease" evidence="4">
    <location>
        <begin position="16"/>
        <end position="218"/>
    </location>
</feature>
<evidence type="ECO:0000313" key="6">
    <source>
        <dbReference type="RefSeq" id="XP_065656310.1"/>
    </source>
</evidence>
<dbReference type="InterPro" id="IPR013520">
    <property type="entry name" value="Ribonucl_H"/>
</dbReference>
<evidence type="ECO:0000313" key="5">
    <source>
        <dbReference type="Proteomes" id="UP001652625"/>
    </source>
</evidence>
<dbReference type="Gene3D" id="3.30.420.10">
    <property type="entry name" value="Ribonuclease H-like superfamily/Ribonuclease H"/>
    <property type="match status" value="1"/>
</dbReference>
<protein>
    <submittedName>
        <fullName evidence="6">3'-5' exonuclease DinG-like</fullName>
    </submittedName>
</protein>
<evidence type="ECO:0000259" key="4">
    <source>
        <dbReference type="SMART" id="SM00479"/>
    </source>
</evidence>
<keyword evidence="1" id="KW-0540">Nuclease</keyword>
<proteinExistence type="predicted"/>
<organism evidence="5 6">
    <name type="scientific">Hydra vulgaris</name>
    <name type="common">Hydra</name>
    <name type="synonym">Hydra attenuata</name>
    <dbReference type="NCBI Taxonomy" id="6087"/>
    <lineage>
        <taxon>Eukaryota</taxon>
        <taxon>Metazoa</taxon>
        <taxon>Cnidaria</taxon>
        <taxon>Hydrozoa</taxon>
        <taxon>Hydroidolina</taxon>
        <taxon>Anthoathecata</taxon>
        <taxon>Aplanulata</taxon>
        <taxon>Hydridae</taxon>
        <taxon>Hydra</taxon>
    </lineage>
</organism>
<evidence type="ECO:0000256" key="2">
    <source>
        <dbReference type="ARBA" id="ARBA00022801"/>
    </source>
</evidence>
<keyword evidence="2" id="KW-0378">Hydrolase</keyword>
<gene>
    <name evidence="6" type="primary">LOC136081888</name>
</gene>
<sequence>MAELTNSKPSEYFLENVIFIDIEATGLYPSTDRIVQIAMLKIKCNGLIETYHKYINPCMPKAAQMEGFKIHHISPEMLSKENTFASYVQEIYDFIGETKYLCAHSVWSDWNYLFAEFTRSGKIWANLLASKNITLIDTHKLTIKAFPNCGRQSLQSLANYLSIVITHNDVNKIFDKKENQTKEDSLFKNESVANLHDARTDIMVTKLLMFKAIEKLFSQTHSKLFSIEDIVKKHPYSATKTTLLELLDKFNDETDNESNSLLLDLANNRISSLNSSRGKLIKDLSSFFLQQEIFYFSKNLKDINKEREVKLRKLILKHKKT</sequence>
<dbReference type="SUPFAM" id="SSF53098">
    <property type="entry name" value="Ribonuclease H-like"/>
    <property type="match status" value="1"/>
</dbReference>
<dbReference type="InterPro" id="IPR012337">
    <property type="entry name" value="RNaseH-like_sf"/>
</dbReference>
<evidence type="ECO:0000256" key="1">
    <source>
        <dbReference type="ARBA" id="ARBA00022722"/>
    </source>
</evidence>
<evidence type="ECO:0000256" key="3">
    <source>
        <dbReference type="ARBA" id="ARBA00022839"/>
    </source>
</evidence>
<dbReference type="InterPro" id="IPR036397">
    <property type="entry name" value="RNaseH_sf"/>
</dbReference>
<dbReference type="PANTHER" id="PTHR30231:SF4">
    <property type="entry name" value="PROTEIN NEN2"/>
    <property type="match status" value="1"/>
</dbReference>
<dbReference type="CDD" id="cd06127">
    <property type="entry name" value="DEDDh"/>
    <property type="match status" value="1"/>
</dbReference>